<reference evidence="2" key="1">
    <citation type="submission" date="2020-02" db="EMBL/GenBank/DDBJ databases">
        <authorList>
            <person name="Meier V. D."/>
        </authorList>
    </citation>
    <scope>NUCLEOTIDE SEQUENCE</scope>
    <source>
        <strain evidence="2">AVDCRST_MAG20</strain>
    </source>
</reference>
<dbReference type="InterPro" id="IPR036134">
    <property type="entry name" value="Crypto/Photolyase_FAD-like_sf"/>
</dbReference>
<dbReference type="Gene3D" id="1.25.40.80">
    <property type="match status" value="1"/>
</dbReference>
<dbReference type="Gene3D" id="3.40.50.620">
    <property type="entry name" value="HUPs"/>
    <property type="match status" value="1"/>
</dbReference>
<evidence type="ECO:0008006" key="3">
    <source>
        <dbReference type="Google" id="ProtNLM"/>
    </source>
</evidence>
<dbReference type="SUPFAM" id="SSF48173">
    <property type="entry name" value="Cryptochrome/photolyase FAD-binding domain"/>
    <property type="match status" value="1"/>
</dbReference>
<dbReference type="PANTHER" id="PTHR38657">
    <property type="entry name" value="SLR1343 PROTEIN"/>
    <property type="match status" value="1"/>
</dbReference>
<dbReference type="InterPro" id="IPR007357">
    <property type="entry name" value="PhrB-like"/>
</dbReference>
<feature type="region of interest" description="Disordered" evidence="1">
    <location>
        <begin position="163"/>
        <end position="184"/>
    </location>
</feature>
<dbReference type="PANTHER" id="PTHR38657:SF1">
    <property type="entry name" value="SLR1343 PROTEIN"/>
    <property type="match status" value="1"/>
</dbReference>
<dbReference type="EMBL" id="CADCSY010000077">
    <property type="protein sequence ID" value="CAA9240865.1"/>
    <property type="molecule type" value="Genomic_DNA"/>
</dbReference>
<organism evidence="2">
    <name type="scientific">uncultured Acidimicrobiales bacterium</name>
    <dbReference type="NCBI Taxonomy" id="310071"/>
    <lineage>
        <taxon>Bacteria</taxon>
        <taxon>Bacillati</taxon>
        <taxon>Actinomycetota</taxon>
        <taxon>Acidimicrobiia</taxon>
        <taxon>Acidimicrobiales</taxon>
        <taxon>environmental samples</taxon>
    </lineage>
</organism>
<dbReference type="InterPro" id="IPR052551">
    <property type="entry name" value="UV-DNA_repair_photolyase"/>
</dbReference>
<accession>A0A6J4I4I4</accession>
<gene>
    <name evidence="2" type="ORF">AVDCRST_MAG20-1712</name>
</gene>
<dbReference type="AlphaFoldDB" id="A0A6J4I4I4"/>
<dbReference type="InterPro" id="IPR014729">
    <property type="entry name" value="Rossmann-like_a/b/a_fold"/>
</dbReference>
<sequence length="503" mass="56489">MDTVWVFGDQLNRAIGALAEARPGEVRVLLVELTDALATRRYHRQRLHLVISAMRRFAAELEEEGFDVDLRRAPTLLQGLAEHRREHRPGAVRATEPLSWGLERQLQRAGVDLVRSNQFLCHRSDFAEWAAGRRRLVMEDFYREQRLRLGYLLDGDRPVGGRWNFDEENREPPPKDGRDWPQPSLEPLDALDLEVLDGLPPTAFGADPVGWWPTTRAAALARLDHVVHDVLPGFGPHEDAMLTSGAARNGANAWRLNHSMLSSSLNLGLLLPGEVCDAVEDAYRQGEVPLASAEGLLRQVIGWREYVWGIYWLWMPEYRDLNELGATRPLPPAFTGDAPTAMACVAEALGGIEERGWVHHIQRLMVLANLAMLSGVSPQAMSTWMASSFVDGSEWVMVPNLIGMAMHADGGRMATKPYAGGGAYINRMSDHCRDCRYDPKQRVGDDACPFSTLYWDFLARHRERFAGNHRMQRTFANLDRLGDRGRIPARAAEVLALLDEGRL</sequence>
<protein>
    <recommendedName>
        <fullName evidence="3">Deoxyribodipyrimidine photolyase</fullName>
    </recommendedName>
</protein>
<feature type="compositionally biased region" description="Basic and acidic residues" evidence="1">
    <location>
        <begin position="163"/>
        <end position="179"/>
    </location>
</feature>
<evidence type="ECO:0000256" key="1">
    <source>
        <dbReference type="SAM" id="MobiDB-lite"/>
    </source>
</evidence>
<dbReference type="Gene3D" id="1.10.579.10">
    <property type="entry name" value="DNA Cyclobutane Dipyrimidine Photolyase, subunit A, domain 3"/>
    <property type="match status" value="1"/>
</dbReference>
<dbReference type="Gene3D" id="1.10.10.1710">
    <property type="entry name" value="Deoxyribodipyrimidine photolyase-related"/>
    <property type="match status" value="1"/>
</dbReference>
<proteinExistence type="predicted"/>
<dbReference type="Pfam" id="PF04244">
    <property type="entry name" value="DPRP"/>
    <property type="match status" value="1"/>
</dbReference>
<name>A0A6J4I4I4_9ACTN</name>
<evidence type="ECO:0000313" key="2">
    <source>
        <dbReference type="EMBL" id="CAA9240865.1"/>
    </source>
</evidence>